<reference evidence="2" key="1">
    <citation type="journal article" date="2019" name="Int. J. Syst. Evol. Microbiol.">
        <title>The Global Catalogue of Microorganisms (GCM) 10K type strain sequencing project: providing services to taxonomists for standard genome sequencing and annotation.</title>
        <authorList>
            <consortium name="The Broad Institute Genomics Platform"/>
            <consortium name="The Broad Institute Genome Sequencing Center for Infectious Disease"/>
            <person name="Wu L."/>
            <person name="Ma J."/>
        </authorList>
    </citation>
    <scope>NUCLEOTIDE SEQUENCE [LARGE SCALE GENOMIC DNA]</scope>
    <source>
        <strain evidence="2">CCUG 2113</strain>
    </source>
</reference>
<gene>
    <name evidence="1" type="ORF">ACFOW3_15565</name>
</gene>
<comment type="caution">
    <text evidence="1">The sequence shown here is derived from an EMBL/GenBank/DDBJ whole genome shotgun (WGS) entry which is preliminary data.</text>
</comment>
<organism evidence="1 2">
    <name type="scientific">Acidovorax facilis</name>
    <dbReference type="NCBI Taxonomy" id="12917"/>
    <lineage>
        <taxon>Bacteria</taxon>
        <taxon>Pseudomonadati</taxon>
        <taxon>Pseudomonadota</taxon>
        <taxon>Betaproteobacteria</taxon>
        <taxon>Burkholderiales</taxon>
        <taxon>Comamonadaceae</taxon>
        <taxon>Acidovorax</taxon>
    </lineage>
</organism>
<dbReference type="EMBL" id="JBHSAJ010000048">
    <property type="protein sequence ID" value="MFC3936029.1"/>
    <property type="molecule type" value="Genomic_DNA"/>
</dbReference>
<protein>
    <submittedName>
        <fullName evidence="1">Uncharacterized protein</fullName>
    </submittedName>
</protein>
<name>A0ABV8DC58_9BURK</name>
<dbReference type="Proteomes" id="UP001595693">
    <property type="component" value="Unassembled WGS sequence"/>
</dbReference>
<proteinExistence type="predicted"/>
<keyword evidence="2" id="KW-1185">Reference proteome</keyword>
<accession>A0ABV8DC58</accession>
<evidence type="ECO:0000313" key="2">
    <source>
        <dbReference type="Proteomes" id="UP001595693"/>
    </source>
</evidence>
<evidence type="ECO:0000313" key="1">
    <source>
        <dbReference type="EMBL" id="MFC3936029.1"/>
    </source>
</evidence>
<dbReference type="RefSeq" id="WP_055395381.1">
    <property type="nucleotide sequence ID" value="NZ_JAMXAX010000016.1"/>
</dbReference>
<sequence>MADSFVALRCALADLPKIERWFVVGAPWGKGDFIVAGHPDPHLGRYIADTEDFDGEGEHVLEHAAFIAAANPATVARLLQERDALLAAQIANAEHANRYAWLRERDLSTILQGGVFAGKTPENVVLNGSDLDAAIDAERASTRL</sequence>